<evidence type="ECO:0000313" key="6">
    <source>
        <dbReference type="Proteomes" id="UP000521017"/>
    </source>
</evidence>
<dbReference type="RefSeq" id="WP_184624076.1">
    <property type="nucleotide sequence ID" value="NZ_JACHCC010000003.1"/>
</dbReference>
<dbReference type="InterPro" id="IPR002563">
    <property type="entry name" value="Flavin_Rdtase-like_dom"/>
</dbReference>
<accession>A0A7X0J1S4</accession>
<dbReference type="GO" id="GO:0010181">
    <property type="term" value="F:FMN binding"/>
    <property type="evidence" value="ECO:0007669"/>
    <property type="project" value="InterPro"/>
</dbReference>
<dbReference type="Pfam" id="PF01613">
    <property type="entry name" value="Flavin_Reduct"/>
    <property type="match status" value="1"/>
</dbReference>
<comment type="similarity">
    <text evidence="3">Belongs to the flavoredoxin family.</text>
</comment>
<dbReference type="PANTHER" id="PTHR43567:SF1">
    <property type="entry name" value="FLAVOREDOXIN"/>
    <property type="match status" value="1"/>
</dbReference>
<gene>
    <name evidence="5" type="ORF">HDF25_001491</name>
</gene>
<name>A0A7X0J1S4_9SPHI</name>
<dbReference type="EMBL" id="JACHCC010000003">
    <property type="protein sequence ID" value="MBB6499350.1"/>
    <property type="molecule type" value="Genomic_DNA"/>
</dbReference>
<comment type="cofactor">
    <cofactor evidence="1">
        <name>FMN</name>
        <dbReference type="ChEBI" id="CHEBI:58210"/>
    </cofactor>
</comment>
<dbReference type="Proteomes" id="UP000521017">
    <property type="component" value="Unassembled WGS sequence"/>
</dbReference>
<evidence type="ECO:0000256" key="1">
    <source>
        <dbReference type="ARBA" id="ARBA00001917"/>
    </source>
</evidence>
<dbReference type="InterPro" id="IPR052174">
    <property type="entry name" value="Flavoredoxin"/>
</dbReference>
<protein>
    <submittedName>
        <fullName evidence="5">Flavin reductase (DIM6/NTAB) family NADH-FMN oxidoreductase RutF</fullName>
    </submittedName>
</protein>
<reference evidence="5 6" key="1">
    <citation type="submission" date="2020-08" db="EMBL/GenBank/DDBJ databases">
        <title>Genomic Encyclopedia of Type Strains, Phase IV (KMG-V): Genome sequencing to study the core and pangenomes of soil and plant-associated prokaryotes.</title>
        <authorList>
            <person name="Whitman W."/>
        </authorList>
    </citation>
    <scope>NUCLEOTIDE SEQUENCE [LARGE SCALE GENOMIC DNA]</scope>
    <source>
        <strain evidence="5 6">M2T3</strain>
    </source>
</reference>
<dbReference type="InterPro" id="IPR012349">
    <property type="entry name" value="Split_barrel_FMN-bd"/>
</dbReference>
<dbReference type="AlphaFoldDB" id="A0A7X0J1S4"/>
<evidence type="ECO:0000256" key="2">
    <source>
        <dbReference type="ARBA" id="ARBA00022630"/>
    </source>
</evidence>
<evidence type="ECO:0000259" key="4">
    <source>
        <dbReference type="Pfam" id="PF01613"/>
    </source>
</evidence>
<evidence type="ECO:0000313" key="5">
    <source>
        <dbReference type="EMBL" id="MBB6499350.1"/>
    </source>
</evidence>
<sequence length="208" mass="23249">MHLRNTTPFLTIQPKILYFGTPVALITTIDEKGISNIGPISSAWALGYNLLLGLGCDSKTYQNLILTKECVVNLPSAGLFEKIERIAGLTGLNPVPENKSKQYRYEPDKFLAGDFQMMPAEKVTPQAIADCPLQLEATLQHHYIMEYGTDGTPLIAAVQVKVINVRAHEHLVTNQNYIDPALWSPLIYSFRHYYALGEKVGKNFRAEI</sequence>
<dbReference type="PANTHER" id="PTHR43567">
    <property type="entry name" value="FLAVOREDOXIN-RELATED-RELATED"/>
    <property type="match status" value="1"/>
</dbReference>
<feature type="domain" description="Flavin reductase like" evidence="4">
    <location>
        <begin position="19"/>
        <end position="196"/>
    </location>
</feature>
<organism evidence="5 6">
    <name type="scientific">Pedobacter cryoconitis</name>
    <dbReference type="NCBI Taxonomy" id="188932"/>
    <lineage>
        <taxon>Bacteria</taxon>
        <taxon>Pseudomonadati</taxon>
        <taxon>Bacteroidota</taxon>
        <taxon>Sphingobacteriia</taxon>
        <taxon>Sphingobacteriales</taxon>
        <taxon>Sphingobacteriaceae</taxon>
        <taxon>Pedobacter</taxon>
    </lineage>
</organism>
<evidence type="ECO:0000256" key="3">
    <source>
        <dbReference type="ARBA" id="ARBA00038054"/>
    </source>
</evidence>
<proteinExistence type="inferred from homology"/>
<dbReference type="SUPFAM" id="SSF50475">
    <property type="entry name" value="FMN-binding split barrel"/>
    <property type="match status" value="1"/>
</dbReference>
<keyword evidence="2" id="KW-0285">Flavoprotein</keyword>
<dbReference type="Gene3D" id="2.30.110.10">
    <property type="entry name" value="Electron Transport, Fmn-binding Protein, Chain A"/>
    <property type="match status" value="1"/>
</dbReference>
<dbReference type="GO" id="GO:0016646">
    <property type="term" value="F:oxidoreductase activity, acting on the CH-NH group of donors, NAD or NADP as acceptor"/>
    <property type="evidence" value="ECO:0007669"/>
    <property type="project" value="UniProtKB-ARBA"/>
</dbReference>
<comment type="caution">
    <text evidence="5">The sequence shown here is derived from an EMBL/GenBank/DDBJ whole genome shotgun (WGS) entry which is preliminary data.</text>
</comment>